<comment type="caution">
    <text evidence="1">The sequence shown here is derived from an EMBL/GenBank/DDBJ whole genome shotgun (WGS) entry which is preliminary data.</text>
</comment>
<keyword evidence="2" id="KW-1185">Reference proteome</keyword>
<evidence type="ECO:0000313" key="1">
    <source>
        <dbReference type="EMBL" id="EEU96009.1"/>
    </source>
</evidence>
<dbReference type="HOGENOM" id="CLU_3118034_0_0_9"/>
<sequence>MYPPLKNSIALGTGFLPCLLQPRTASCIFCLRNAGTRALNWVQQSRQNLL</sequence>
<reference evidence="1" key="1">
    <citation type="submission" date="2009-08" db="EMBL/GenBank/DDBJ databases">
        <authorList>
            <person name="Weinstock G."/>
            <person name="Sodergren E."/>
            <person name="Clifton S."/>
            <person name="Fulton L."/>
            <person name="Fulton B."/>
            <person name="Courtney L."/>
            <person name="Fronick C."/>
            <person name="Harrison M."/>
            <person name="Strong C."/>
            <person name="Farmer C."/>
            <person name="Delahaunty K."/>
            <person name="Markovic C."/>
            <person name="Hall O."/>
            <person name="Minx P."/>
            <person name="Tomlinson C."/>
            <person name="Mitreva M."/>
            <person name="Nelson J."/>
            <person name="Hou S."/>
            <person name="Wollam A."/>
            <person name="Pepin K.H."/>
            <person name="Johnson M."/>
            <person name="Bhonagiri V."/>
            <person name="Nash W.E."/>
            <person name="Warren W."/>
            <person name="Chinwalla A."/>
            <person name="Mardis E.R."/>
            <person name="Wilson R.K."/>
        </authorList>
    </citation>
    <scope>NUCLEOTIDE SEQUENCE [LARGE SCALE GENOMIC DNA]</scope>
    <source>
        <strain evidence="1">A2-165</strain>
    </source>
</reference>
<dbReference type="AlphaFoldDB" id="C7H7U7"/>
<gene>
    <name evidence="1" type="ORF">FAEPRAA2165_02382</name>
</gene>
<evidence type="ECO:0000313" key="2">
    <source>
        <dbReference type="Proteomes" id="UP000004619"/>
    </source>
</evidence>
<protein>
    <submittedName>
        <fullName evidence="1">Uncharacterized protein</fullName>
    </submittedName>
</protein>
<dbReference type="Proteomes" id="UP000004619">
    <property type="component" value="Unassembled WGS sequence"/>
</dbReference>
<proteinExistence type="predicted"/>
<name>C7H7U7_FAED2</name>
<dbReference type="PATRIC" id="fig|411483.3.peg.1762"/>
<dbReference type="EMBL" id="ACOP02000065">
    <property type="protein sequence ID" value="EEU96009.1"/>
    <property type="molecule type" value="Genomic_DNA"/>
</dbReference>
<accession>C7H7U7</accession>
<organism evidence="1 2">
    <name type="scientific">Faecalibacterium duncaniae (strain DSM 17677 / JCM 31915 / A2-165)</name>
    <name type="common">Faecalibacterium prausnitzii</name>
    <dbReference type="NCBI Taxonomy" id="411483"/>
    <lineage>
        <taxon>Bacteria</taxon>
        <taxon>Bacillati</taxon>
        <taxon>Bacillota</taxon>
        <taxon>Clostridia</taxon>
        <taxon>Eubacteriales</taxon>
        <taxon>Oscillospiraceae</taxon>
        <taxon>Faecalibacterium</taxon>
    </lineage>
</organism>